<dbReference type="HOGENOM" id="CLU_048345_0_1_1"/>
<dbReference type="EnsemblPlants" id="OPUNC03G31240.1">
    <property type="protein sequence ID" value="OPUNC03G31240.1"/>
    <property type="gene ID" value="OPUNC03G31240"/>
</dbReference>
<dbReference type="Gramene" id="OPUNC03G31240.1">
    <property type="protein sequence ID" value="OPUNC03G31240.1"/>
    <property type="gene ID" value="OPUNC03G31240"/>
</dbReference>
<protein>
    <submittedName>
        <fullName evidence="1">Uncharacterized protein</fullName>
    </submittedName>
</protein>
<dbReference type="GO" id="GO:0030246">
    <property type="term" value="F:carbohydrate binding"/>
    <property type="evidence" value="ECO:0007669"/>
    <property type="project" value="InterPro"/>
</dbReference>
<sequence>MAFCTPTATTPHATPPPLTSSWKQLAFCNSSRLTGATAAAAGGVQRARSAGVSLEVRALAPASTSTSTAAVAAPSPPNVDYLAAEFAGHGVSFEAVGGSCAVKMELRNGSAAHVLLPGGLVTSYKPAMWHGAPTEVLHTTVAEGPGGRAVIRGGVSLDLRCAAASAGGDGMPPWSPSGAWSLRDVRGSPTGSIEVELASAAPPEESSGGVEARYVVTLHPEALASEFTVRNATSPSPVALSAAVSTHLRVSTPDATYAVGLQGSDYRAMDPALSEFAIVPPDFMSRTSSSSSPSATTLAQRWATKGFDAVLSAGGGAAAQEPDGEEDDDYKRMTAEMCRIYSHAPRQFTIIDRGRRNSICVQRRGFEEVYVFSPGSKYQWYGKYAYVCVGPTMLEPIVLSSGATWSGAQYLRNPNL</sequence>
<reference evidence="1" key="1">
    <citation type="submission" date="2015-04" db="UniProtKB">
        <authorList>
            <consortium name="EnsemblPlants"/>
        </authorList>
    </citation>
    <scope>IDENTIFICATION</scope>
</reference>
<dbReference type="GO" id="GO:0047938">
    <property type="term" value="F:glucose-6-phosphate 1-epimerase activity"/>
    <property type="evidence" value="ECO:0007669"/>
    <property type="project" value="TreeGrafter"/>
</dbReference>
<organism evidence="1">
    <name type="scientific">Oryza punctata</name>
    <name type="common">Red rice</name>
    <dbReference type="NCBI Taxonomy" id="4537"/>
    <lineage>
        <taxon>Eukaryota</taxon>
        <taxon>Viridiplantae</taxon>
        <taxon>Streptophyta</taxon>
        <taxon>Embryophyta</taxon>
        <taxon>Tracheophyta</taxon>
        <taxon>Spermatophyta</taxon>
        <taxon>Magnoliopsida</taxon>
        <taxon>Liliopsida</taxon>
        <taxon>Poales</taxon>
        <taxon>Poaceae</taxon>
        <taxon>BOP clade</taxon>
        <taxon>Oryzoideae</taxon>
        <taxon>Oryzeae</taxon>
        <taxon>Oryzinae</taxon>
        <taxon>Oryza</taxon>
    </lineage>
</organism>
<dbReference type="OMA" id="YAYICTG"/>
<dbReference type="InterPro" id="IPR011013">
    <property type="entry name" value="Gal_mutarotase_sf_dom"/>
</dbReference>
<dbReference type="eggNOG" id="ENOG502QS85">
    <property type="taxonomic scope" value="Eukaryota"/>
</dbReference>
<keyword evidence="2" id="KW-1185">Reference proteome</keyword>
<dbReference type="PANTHER" id="PTHR11122:SF15">
    <property type="entry name" value="PROTEIN NDH-DEPENDENT CYCLIC ELECTRON FLOW 5"/>
    <property type="match status" value="1"/>
</dbReference>
<reference evidence="1" key="2">
    <citation type="submission" date="2018-05" db="EMBL/GenBank/DDBJ databases">
        <title>OpunRS2 (Oryza punctata Reference Sequence Version 2).</title>
        <authorList>
            <person name="Zhang J."/>
            <person name="Kudrna D."/>
            <person name="Lee S."/>
            <person name="Talag J."/>
            <person name="Welchert J."/>
            <person name="Wing R.A."/>
        </authorList>
    </citation>
    <scope>NUCLEOTIDE SEQUENCE [LARGE SCALE GENOMIC DNA]</scope>
</reference>
<proteinExistence type="predicted"/>
<dbReference type="GO" id="GO:0005975">
    <property type="term" value="P:carbohydrate metabolic process"/>
    <property type="evidence" value="ECO:0007669"/>
    <property type="project" value="InterPro"/>
</dbReference>
<dbReference type="Proteomes" id="UP000026962">
    <property type="component" value="Chromosome 3"/>
</dbReference>
<dbReference type="AlphaFoldDB" id="A0A0E0KJ04"/>
<dbReference type="GO" id="GO:0005737">
    <property type="term" value="C:cytoplasm"/>
    <property type="evidence" value="ECO:0007669"/>
    <property type="project" value="TreeGrafter"/>
</dbReference>
<evidence type="ECO:0000313" key="2">
    <source>
        <dbReference type="Proteomes" id="UP000026962"/>
    </source>
</evidence>
<evidence type="ECO:0000313" key="1">
    <source>
        <dbReference type="EnsemblPlants" id="OPUNC03G31240.1"/>
    </source>
</evidence>
<dbReference type="STRING" id="4537.A0A0E0KJ04"/>
<dbReference type="SUPFAM" id="SSF74650">
    <property type="entry name" value="Galactose mutarotase-like"/>
    <property type="match status" value="1"/>
</dbReference>
<name>A0A0E0KJ04_ORYPU</name>
<dbReference type="Gene3D" id="2.70.98.10">
    <property type="match status" value="1"/>
</dbReference>
<dbReference type="InterPro" id="IPR014718">
    <property type="entry name" value="GH-type_carb-bd"/>
</dbReference>
<accession>A0A0E0KJ04</accession>
<dbReference type="PANTHER" id="PTHR11122">
    <property type="entry name" value="APOSPORY-ASSOCIATED PROTEIN C-RELATED"/>
    <property type="match status" value="1"/>
</dbReference>